<dbReference type="Gene3D" id="3.20.20.80">
    <property type="entry name" value="Glycosidases"/>
    <property type="match status" value="1"/>
</dbReference>
<dbReference type="GO" id="GO:0008422">
    <property type="term" value="F:beta-glucosidase activity"/>
    <property type="evidence" value="ECO:0007669"/>
    <property type="project" value="UniProtKB-EC"/>
</dbReference>
<feature type="binding site" evidence="10">
    <location>
        <position position="166"/>
    </location>
    <ligand>
        <name>substrate</name>
    </ligand>
</feature>
<dbReference type="NCBIfam" id="TIGR03356">
    <property type="entry name" value="BGL"/>
    <property type="match status" value="1"/>
</dbReference>
<dbReference type="PANTHER" id="PTHR10353">
    <property type="entry name" value="GLYCOSYL HYDROLASE"/>
    <property type="match status" value="1"/>
</dbReference>
<keyword evidence="4 12" id="KW-0378">Hydrolase</keyword>
<evidence type="ECO:0000313" key="14">
    <source>
        <dbReference type="EMBL" id="RSZ56214.1"/>
    </source>
</evidence>
<dbReference type="SUPFAM" id="SSF51445">
    <property type="entry name" value="(Trans)glycosidases"/>
    <property type="match status" value="1"/>
</dbReference>
<feature type="compositionally biased region" description="Polar residues" evidence="13">
    <location>
        <begin position="474"/>
        <end position="488"/>
    </location>
</feature>
<dbReference type="FunFam" id="3.20.20.80:FF:000004">
    <property type="entry name" value="Beta-glucosidase 6-phospho-beta-glucosidase"/>
    <property type="match status" value="1"/>
</dbReference>
<dbReference type="AlphaFoldDB" id="A0A430HF76"/>
<dbReference type="PANTHER" id="PTHR10353:SF36">
    <property type="entry name" value="LP05116P"/>
    <property type="match status" value="1"/>
</dbReference>
<evidence type="ECO:0000256" key="5">
    <source>
        <dbReference type="ARBA" id="ARBA00023001"/>
    </source>
</evidence>
<evidence type="ECO:0000256" key="2">
    <source>
        <dbReference type="ARBA" id="ARBA00010838"/>
    </source>
</evidence>
<feature type="binding site" evidence="10">
    <location>
        <position position="122"/>
    </location>
    <ligand>
        <name>substrate</name>
    </ligand>
</feature>
<feature type="binding site" evidence="10">
    <location>
        <position position="21"/>
    </location>
    <ligand>
        <name>substrate</name>
    </ligand>
</feature>
<keyword evidence="6" id="KW-0119">Carbohydrate metabolism</keyword>
<dbReference type="InterPro" id="IPR017853">
    <property type="entry name" value="GH"/>
</dbReference>
<accession>A0A430HF76</accession>
<reference evidence="14 15" key="1">
    <citation type="submission" date="2018-12" db="EMBL/GenBank/DDBJ databases">
        <authorList>
            <person name="Yang E."/>
        </authorList>
    </citation>
    <scope>NUCLEOTIDE SEQUENCE [LARGE SCALE GENOMIC DNA]</scope>
    <source>
        <strain evidence="14 15">SOD</strain>
    </source>
</reference>
<comment type="similarity">
    <text evidence="2 12">Belongs to the glycosyl hydrolase 1 family.</text>
</comment>
<evidence type="ECO:0000256" key="4">
    <source>
        <dbReference type="ARBA" id="ARBA00022801"/>
    </source>
</evidence>
<comment type="catalytic activity">
    <reaction evidence="1 12">
        <text>Hydrolysis of terminal, non-reducing beta-D-glucosyl residues with release of beta-D-glucose.</text>
        <dbReference type="EC" id="3.2.1.21"/>
    </reaction>
</comment>
<comment type="caution">
    <text evidence="14">The sequence shown here is derived from an EMBL/GenBank/DDBJ whole genome shotgun (WGS) entry which is preliminary data.</text>
</comment>
<dbReference type="PROSITE" id="PS00572">
    <property type="entry name" value="GLYCOSYL_HYDROL_F1_1"/>
    <property type="match status" value="1"/>
</dbReference>
<sequence length="488" mass="54147">MINAIEFPKNFLWGASTSAYQIEGSPLADGAGPSIWQRFAHSPGNIRDGDTGDVACDHYRRAAQDVALMREIGLQAYRFSISWSRVMPSGRGAVNPVGIGFYDQLVDSLLEQGIKPMVTLFHWDLPEALDNQGGWLNRDIADWFADYARVMFDRLDDRVTSWATLNEPWVVSDGGYLNGTLAPGHHNRFEAPIAAHNLMRAHGAAVKVYREMGRHEIGLVVNLEPKYPASGSAADEEAAARGHAYMNGQFLDPVFFGRYPAKMTDVYGDAWPAWPAQDFALIAQPLDFIGVNYYTRSVTRDEPTALPVRAVAVRQPLATYTETGWEVYAKGLSDTLEWVAARYGNPPVYITENGAAFFDPPVAEGGRVHDPLRIDYYQKHLRAIHEVIQKGVDVRGYCAWSLLDNLEWAHGFSKRFGIVHVNFATQERTLKNSAYFYREVIATNGAVLDGVPARPSPWTGAAMWTEPGHPGFTSDGSDTLSGRRSTSE</sequence>
<dbReference type="Pfam" id="PF00232">
    <property type="entry name" value="Glyco_hydro_1"/>
    <property type="match status" value="1"/>
</dbReference>
<gene>
    <name evidence="14" type="ORF">EJB06_25270</name>
</gene>
<dbReference type="Proteomes" id="UP000278085">
    <property type="component" value="Unassembled WGS sequence"/>
</dbReference>
<dbReference type="InterPro" id="IPR018120">
    <property type="entry name" value="Glyco_hydro_1_AS"/>
</dbReference>
<keyword evidence="5" id="KW-0136">Cellulose degradation</keyword>
<dbReference type="RefSeq" id="WP_126076795.1">
    <property type="nucleotide sequence ID" value="NZ_CP051166.1"/>
</dbReference>
<feature type="active site" description="Proton donor" evidence="9">
    <location>
        <position position="167"/>
    </location>
</feature>
<evidence type="ECO:0000256" key="3">
    <source>
        <dbReference type="ARBA" id="ARBA00012744"/>
    </source>
</evidence>
<evidence type="ECO:0000256" key="7">
    <source>
        <dbReference type="ARBA" id="ARBA00023295"/>
    </source>
</evidence>
<evidence type="ECO:0000256" key="11">
    <source>
        <dbReference type="PROSITE-ProRule" id="PRU10055"/>
    </source>
</evidence>
<evidence type="ECO:0000256" key="8">
    <source>
        <dbReference type="ARBA" id="ARBA00023326"/>
    </source>
</evidence>
<keyword evidence="15" id="KW-1185">Reference proteome</keyword>
<evidence type="ECO:0000256" key="13">
    <source>
        <dbReference type="SAM" id="MobiDB-lite"/>
    </source>
</evidence>
<evidence type="ECO:0000256" key="1">
    <source>
        <dbReference type="ARBA" id="ARBA00000448"/>
    </source>
</evidence>
<feature type="binding site" evidence="10">
    <location>
        <position position="400"/>
    </location>
    <ligand>
        <name>substrate</name>
    </ligand>
</feature>
<evidence type="ECO:0000256" key="9">
    <source>
        <dbReference type="PIRSR" id="PIRSR617736-1"/>
    </source>
</evidence>
<dbReference type="InterPro" id="IPR001360">
    <property type="entry name" value="Glyco_hydro_1"/>
</dbReference>
<dbReference type="InterPro" id="IPR033132">
    <property type="entry name" value="GH_1_N_CS"/>
</dbReference>
<dbReference type="GO" id="GO:0030245">
    <property type="term" value="P:cellulose catabolic process"/>
    <property type="evidence" value="ECO:0007669"/>
    <property type="project" value="UniProtKB-KW"/>
</dbReference>
<dbReference type="EC" id="3.2.1.21" evidence="3 12"/>
<keyword evidence="8" id="KW-0624">Polysaccharide degradation</keyword>
<feature type="binding site" evidence="10">
    <location>
        <position position="294"/>
    </location>
    <ligand>
        <name>substrate</name>
    </ligand>
</feature>
<evidence type="ECO:0000256" key="12">
    <source>
        <dbReference type="RuleBase" id="RU361175"/>
    </source>
</evidence>
<dbReference type="PROSITE" id="PS00653">
    <property type="entry name" value="GLYCOSYL_HYDROL_F1_2"/>
    <property type="match status" value="1"/>
</dbReference>
<protein>
    <recommendedName>
        <fullName evidence="3 12">Beta-glucosidase</fullName>
        <ecNumber evidence="3 12">3.2.1.21</ecNumber>
    </recommendedName>
</protein>
<evidence type="ECO:0000256" key="6">
    <source>
        <dbReference type="ARBA" id="ARBA00023277"/>
    </source>
</evidence>
<dbReference type="OrthoDB" id="9765195at2"/>
<feature type="region of interest" description="Disordered" evidence="13">
    <location>
        <begin position="464"/>
        <end position="488"/>
    </location>
</feature>
<keyword evidence="7 12" id="KW-0326">Glycosidase</keyword>
<dbReference type="GO" id="GO:0005829">
    <property type="term" value="C:cytosol"/>
    <property type="evidence" value="ECO:0007669"/>
    <property type="project" value="TreeGrafter"/>
</dbReference>
<organism evidence="14 15">
    <name type="scientific">Massilia atriviolacea</name>
    <dbReference type="NCBI Taxonomy" id="2495579"/>
    <lineage>
        <taxon>Bacteria</taxon>
        <taxon>Pseudomonadati</taxon>
        <taxon>Pseudomonadota</taxon>
        <taxon>Betaproteobacteria</taxon>
        <taxon>Burkholderiales</taxon>
        <taxon>Oxalobacteraceae</taxon>
        <taxon>Telluria group</taxon>
        <taxon>Massilia</taxon>
    </lineage>
</organism>
<evidence type="ECO:0000313" key="15">
    <source>
        <dbReference type="Proteomes" id="UP000278085"/>
    </source>
</evidence>
<feature type="binding site" evidence="10">
    <location>
        <begin position="407"/>
        <end position="408"/>
    </location>
    <ligand>
        <name>substrate</name>
    </ligand>
</feature>
<proteinExistence type="inferred from homology"/>
<feature type="active site" description="Nucleophile" evidence="9 11">
    <location>
        <position position="352"/>
    </location>
</feature>
<name>A0A430HF76_9BURK</name>
<dbReference type="InterPro" id="IPR017736">
    <property type="entry name" value="Glyco_hydro_1_beta-glucosidase"/>
</dbReference>
<evidence type="ECO:0000256" key="10">
    <source>
        <dbReference type="PIRSR" id="PIRSR617736-2"/>
    </source>
</evidence>
<dbReference type="PRINTS" id="PR00131">
    <property type="entry name" value="GLHYDRLASE1"/>
</dbReference>
<dbReference type="EMBL" id="RXLQ01000017">
    <property type="protein sequence ID" value="RSZ56214.1"/>
    <property type="molecule type" value="Genomic_DNA"/>
</dbReference>